<feature type="active site" description="Nucleophile" evidence="6">
    <location>
        <position position="422"/>
    </location>
</feature>
<organism evidence="9 10">
    <name type="scientific">Candidatus Limivivens merdigallinarum</name>
    <dbReference type="NCBI Taxonomy" id="2840859"/>
    <lineage>
        <taxon>Bacteria</taxon>
        <taxon>Bacillati</taxon>
        <taxon>Bacillota</taxon>
        <taxon>Clostridia</taxon>
        <taxon>Lachnospirales</taxon>
        <taxon>Lachnospiraceae</taxon>
        <taxon>Lachnospiraceae incertae sedis</taxon>
        <taxon>Candidatus Limivivens</taxon>
    </lineage>
</organism>
<keyword evidence="5 6" id="KW-0961">Cell wall biogenesis/degradation</keyword>
<feature type="compositionally biased region" description="Low complexity" evidence="7">
    <location>
        <begin position="474"/>
        <end position="494"/>
    </location>
</feature>
<dbReference type="PROSITE" id="PS52029">
    <property type="entry name" value="LD_TPASE"/>
    <property type="match status" value="1"/>
</dbReference>
<evidence type="ECO:0000256" key="4">
    <source>
        <dbReference type="ARBA" id="ARBA00022984"/>
    </source>
</evidence>
<evidence type="ECO:0000256" key="7">
    <source>
        <dbReference type="SAM" id="MobiDB-lite"/>
    </source>
</evidence>
<evidence type="ECO:0000256" key="5">
    <source>
        <dbReference type="ARBA" id="ARBA00023316"/>
    </source>
</evidence>
<dbReference type="InterPro" id="IPR005490">
    <property type="entry name" value="LD_TPept_cat_dom"/>
</dbReference>
<dbReference type="InterPro" id="IPR050979">
    <property type="entry name" value="LD-transpeptidase"/>
</dbReference>
<evidence type="ECO:0000256" key="6">
    <source>
        <dbReference type="PROSITE-ProRule" id="PRU01373"/>
    </source>
</evidence>
<dbReference type="AlphaFoldDB" id="A0A9D0ZT08"/>
<gene>
    <name evidence="9" type="ORF">IAB26_00880</name>
</gene>
<evidence type="ECO:0000256" key="3">
    <source>
        <dbReference type="ARBA" id="ARBA00022960"/>
    </source>
</evidence>
<evidence type="ECO:0000313" key="10">
    <source>
        <dbReference type="Proteomes" id="UP000886886"/>
    </source>
</evidence>
<dbReference type="GO" id="GO:0005576">
    <property type="term" value="C:extracellular region"/>
    <property type="evidence" value="ECO:0007669"/>
    <property type="project" value="TreeGrafter"/>
</dbReference>
<comment type="caution">
    <text evidence="9">The sequence shown here is derived from an EMBL/GenBank/DDBJ whole genome shotgun (WGS) entry which is preliminary data.</text>
</comment>
<evidence type="ECO:0000256" key="1">
    <source>
        <dbReference type="ARBA" id="ARBA00004752"/>
    </source>
</evidence>
<feature type="active site" description="Proton donor/acceptor" evidence="6">
    <location>
        <position position="401"/>
    </location>
</feature>
<dbReference type="PANTHER" id="PTHR30582:SF33">
    <property type="entry name" value="EXPORTED PROTEIN"/>
    <property type="match status" value="1"/>
</dbReference>
<name>A0A9D0ZT08_9FIRM</name>
<dbReference type="Proteomes" id="UP000886886">
    <property type="component" value="Unassembled WGS sequence"/>
</dbReference>
<dbReference type="InterPro" id="IPR038054">
    <property type="entry name" value="LD_TPept-like_central_sf"/>
</dbReference>
<dbReference type="EMBL" id="DVFT01000013">
    <property type="protein sequence ID" value="HIQ95093.1"/>
    <property type="molecule type" value="Genomic_DNA"/>
</dbReference>
<feature type="domain" description="L,D-TPase catalytic" evidence="8">
    <location>
        <begin position="327"/>
        <end position="446"/>
    </location>
</feature>
<evidence type="ECO:0000259" key="8">
    <source>
        <dbReference type="PROSITE" id="PS52029"/>
    </source>
</evidence>
<dbReference type="GO" id="GO:0071972">
    <property type="term" value="F:peptidoglycan L,D-transpeptidase activity"/>
    <property type="evidence" value="ECO:0007669"/>
    <property type="project" value="TreeGrafter"/>
</dbReference>
<dbReference type="SUPFAM" id="SSF143985">
    <property type="entry name" value="L,D-transpeptidase pre-catalytic domain-like"/>
    <property type="match status" value="1"/>
</dbReference>
<feature type="compositionally biased region" description="Polar residues" evidence="7">
    <location>
        <begin position="496"/>
        <end position="508"/>
    </location>
</feature>
<dbReference type="Gene3D" id="3.10.20.800">
    <property type="match status" value="1"/>
</dbReference>
<evidence type="ECO:0000313" key="9">
    <source>
        <dbReference type="EMBL" id="HIQ95093.1"/>
    </source>
</evidence>
<protein>
    <submittedName>
        <fullName evidence="9">L,D-transpeptidase/peptidoglycan binding protein</fullName>
    </submittedName>
</protein>
<feature type="region of interest" description="Disordered" evidence="7">
    <location>
        <begin position="456"/>
        <end position="515"/>
    </location>
</feature>
<dbReference type="SUPFAM" id="SSF141523">
    <property type="entry name" value="L,D-transpeptidase catalytic domain-like"/>
    <property type="match status" value="1"/>
</dbReference>
<keyword evidence="4 6" id="KW-0573">Peptidoglycan synthesis</keyword>
<comment type="pathway">
    <text evidence="1 6">Cell wall biogenesis; peptidoglycan biosynthesis.</text>
</comment>
<dbReference type="GO" id="GO:0016740">
    <property type="term" value="F:transferase activity"/>
    <property type="evidence" value="ECO:0007669"/>
    <property type="project" value="UniProtKB-KW"/>
</dbReference>
<dbReference type="GO" id="GO:0071555">
    <property type="term" value="P:cell wall organization"/>
    <property type="evidence" value="ECO:0007669"/>
    <property type="project" value="UniProtKB-UniRule"/>
</dbReference>
<reference evidence="9" key="2">
    <citation type="journal article" date="2021" name="PeerJ">
        <title>Extensive microbial diversity within the chicken gut microbiome revealed by metagenomics and culture.</title>
        <authorList>
            <person name="Gilroy R."/>
            <person name="Ravi A."/>
            <person name="Getino M."/>
            <person name="Pursley I."/>
            <person name="Horton D.L."/>
            <person name="Alikhan N.F."/>
            <person name="Baker D."/>
            <person name="Gharbi K."/>
            <person name="Hall N."/>
            <person name="Watson M."/>
            <person name="Adriaenssens E.M."/>
            <person name="Foster-Nyarko E."/>
            <person name="Jarju S."/>
            <person name="Secka A."/>
            <person name="Antonio M."/>
            <person name="Oren A."/>
            <person name="Chaudhuri R.R."/>
            <person name="La Ragione R."/>
            <person name="Hildebrand F."/>
            <person name="Pallen M.J."/>
        </authorList>
    </citation>
    <scope>NUCLEOTIDE SEQUENCE</scope>
    <source>
        <strain evidence="9">ChiSjej3B21-11622</strain>
    </source>
</reference>
<dbReference type="InterPro" id="IPR038063">
    <property type="entry name" value="Transpep_catalytic_dom"/>
</dbReference>
<dbReference type="PANTHER" id="PTHR30582">
    <property type="entry name" value="L,D-TRANSPEPTIDASE"/>
    <property type="match status" value="1"/>
</dbReference>
<dbReference type="Gene3D" id="2.40.440.10">
    <property type="entry name" value="L,D-transpeptidase catalytic domain-like"/>
    <property type="match status" value="1"/>
</dbReference>
<sequence>MIIFFLAVAGIYLGIAAYYSGRFFPGSYINGEDCSGMTVAEVEEHIADQVEDYSIEIQERGGATETIDGSAINFSYAPDGTVQELKDAQNPLNWMYAFFHPETHSMTAQTTYDEEFLRTAMEKLNCLQDENITQPEDAYIKEVGTDYELVPEVQGNLLDKDKVFEALKTAVDQGQRTLNLETAGCYIDPAVTSDDETLNRKYNNLKKYANMTITYQIGDEREVLDAATIKSWMSVSENGDISFSEEHIADWIAGLAEKYDTFGKDVSFNTSLGQTITVNSLDYGWQMDQEGEKSKLKSYLDAGESVLTEPLWLKMGASLGGNGIGSTYVEIDYTNQRMWFYKDGSLLVDTLVVTGNVSRDMASPEGIFGLYYKETNATLEGEDYKTPVDFWMPFYGGVGIHDAKWRSNFGGTLYQTEGSHGCINTPWENAKTIFENIEAGTPIVCYSSGNNLGQGAQAYSQPAETRNVEEEEQQAASESQAASTEAATSAPETSGWEESTGSYESSGDGSVIVIN</sequence>
<accession>A0A9D0ZT08</accession>
<reference evidence="9" key="1">
    <citation type="submission" date="2020-10" db="EMBL/GenBank/DDBJ databases">
        <authorList>
            <person name="Gilroy R."/>
        </authorList>
    </citation>
    <scope>NUCLEOTIDE SEQUENCE</scope>
    <source>
        <strain evidence="9">ChiSjej3B21-11622</strain>
    </source>
</reference>
<dbReference type="GO" id="GO:0008360">
    <property type="term" value="P:regulation of cell shape"/>
    <property type="evidence" value="ECO:0007669"/>
    <property type="project" value="UniProtKB-UniRule"/>
</dbReference>
<proteinExistence type="predicted"/>
<keyword evidence="2" id="KW-0808">Transferase</keyword>
<keyword evidence="3 6" id="KW-0133">Cell shape</keyword>
<dbReference type="Pfam" id="PF03734">
    <property type="entry name" value="YkuD"/>
    <property type="match status" value="1"/>
</dbReference>
<dbReference type="InterPro" id="IPR022029">
    <property type="entry name" value="YoaR-like_PG-bd"/>
</dbReference>
<evidence type="ECO:0000256" key="2">
    <source>
        <dbReference type="ARBA" id="ARBA00022679"/>
    </source>
</evidence>
<dbReference type="GO" id="GO:0018104">
    <property type="term" value="P:peptidoglycan-protein cross-linking"/>
    <property type="evidence" value="ECO:0007669"/>
    <property type="project" value="TreeGrafter"/>
</dbReference>
<dbReference type="Pfam" id="PF12229">
    <property type="entry name" value="PG_binding_4"/>
    <property type="match status" value="2"/>
</dbReference>
<dbReference type="CDD" id="cd16913">
    <property type="entry name" value="YkuD_like"/>
    <property type="match status" value="1"/>
</dbReference>